<evidence type="ECO:0000256" key="1">
    <source>
        <dbReference type="SAM" id="SignalP"/>
    </source>
</evidence>
<organism evidence="2 3">
    <name type="scientific">Flavobacterium xylosi</name>
    <dbReference type="NCBI Taxonomy" id="3230415"/>
    <lineage>
        <taxon>Bacteria</taxon>
        <taxon>Pseudomonadati</taxon>
        <taxon>Bacteroidota</taxon>
        <taxon>Flavobacteriia</taxon>
        <taxon>Flavobacteriales</taxon>
        <taxon>Flavobacteriaceae</taxon>
        <taxon>Flavobacterium</taxon>
    </lineage>
</organism>
<gene>
    <name evidence="2" type="ORF">ACFX5E_10530</name>
</gene>
<keyword evidence="3" id="KW-1185">Reference proteome</keyword>
<name>A0ABW6HX35_9FLAO</name>
<evidence type="ECO:0000313" key="3">
    <source>
        <dbReference type="Proteomes" id="UP001600109"/>
    </source>
</evidence>
<dbReference type="Proteomes" id="UP001600109">
    <property type="component" value="Unassembled WGS sequence"/>
</dbReference>
<proteinExistence type="predicted"/>
<dbReference type="RefSeq" id="WP_379855154.1">
    <property type="nucleotide sequence ID" value="NZ_JBHZPZ010000011.1"/>
</dbReference>
<feature type="chain" id="PRO_5045340734" evidence="1">
    <location>
        <begin position="19"/>
        <end position="247"/>
    </location>
</feature>
<dbReference type="EMBL" id="JBHZPZ010000011">
    <property type="protein sequence ID" value="MFE3868504.1"/>
    <property type="molecule type" value="Genomic_DNA"/>
</dbReference>
<reference evidence="2 3" key="1">
    <citation type="submission" date="2024-06" db="EMBL/GenBank/DDBJ databases">
        <title>Flavobacterium spp. isolated from glacier.</title>
        <authorList>
            <person name="Han D."/>
        </authorList>
    </citation>
    <scope>NUCLEOTIDE SEQUENCE [LARGE SCALE GENOMIC DNA]</scope>
    <source>
        <strain evidence="2 3">LS2P90</strain>
    </source>
</reference>
<feature type="signal peptide" evidence="1">
    <location>
        <begin position="1"/>
        <end position="18"/>
    </location>
</feature>
<evidence type="ECO:0000313" key="2">
    <source>
        <dbReference type="EMBL" id="MFE3868504.1"/>
    </source>
</evidence>
<protein>
    <submittedName>
        <fullName evidence="2">Uncharacterized protein</fullName>
    </submittedName>
</protein>
<sequence length="247" mass="28293">MKKRILILLLLVVNYGFSQSVNDYKSVIIPLKFDFTKTENQYRLATLSKFNLSKAGFEAYYTNEAIGEEFNNRCSLLYFDVIKEKSFLTTKLHIVFKDCNEKIIFQSETGISKEKDFQLAYTEALNKAFVSMFALKYKYKGIGTINTQQEVKTGAVPVAIPYKSNNDTIIIDKSNSNLFYAQPITNGFQLVDSSPKVVMKVFKTSNANCYIAVKGNTQGVLIAKDNQWFFEYYQNDSLISEKIEVKF</sequence>
<keyword evidence="1" id="KW-0732">Signal</keyword>
<accession>A0ABW6HX35</accession>
<comment type="caution">
    <text evidence="2">The sequence shown here is derived from an EMBL/GenBank/DDBJ whole genome shotgun (WGS) entry which is preliminary data.</text>
</comment>